<comment type="caution">
    <text evidence="1">The sequence shown here is derived from an EMBL/GenBank/DDBJ whole genome shotgun (WGS) entry which is preliminary data.</text>
</comment>
<reference evidence="1 2" key="1">
    <citation type="submission" date="2014-05" db="EMBL/GenBank/DDBJ databases">
        <title>Draft Genome Sequence of Kitasatospora cheerisanensis KCTC 2395.</title>
        <authorList>
            <person name="Nam D.H."/>
        </authorList>
    </citation>
    <scope>NUCLEOTIDE SEQUENCE [LARGE SCALE GENOMIC DNA]</scope>
    <source>
        <strain evidence="1 2">KCTC 2395</strain>
    </source>
</reference>
<name>A0A066YSY5_9ACTN</name>
<organism evidence="1 2">
    <name type="scientific">Kitasatospora cheerisanensis KCTC 2395</name>
    <dbReference type="NCBI Taxonomy" id="1348663"/>
    <lineage>
        <taxon>Bacteria</taxon>
        <taxon>Bacillati</taxon>
        <taxon>Actinomycetota</taxon>
        <taxon>Actinomycetes</taxon>
        <taxon>Kitasatosporales</taxon>
        <taxon>Streptomycetaceae</taxon>
        <taxon>Kitasatospora</taxon>
    </lineage>
</organism>
<evidence type="ECO:0000313" key="2">
    <source>
        <dbReference type="Proteomes" id="UP000027178"/>
    </source>
</evidence>
<dbReference type="EMBL" id="JNBY01000155">
    <property type="protein sequence ID" value="KDN81045.1"/>
    <property type="molecule type" value="Genomic_DNA"/>
</dbReference>
<dbReference type="Proteomes" id="UP000027178">
    <property type="component" value="Unassembled WGS sequence"/>
</dbReference>
<dbReference type="AlphaFoldDB" id="A0A066YSY5"/>
<keyword evidence="2" id="KW-1185">Reference proteome</keyword>
<protein>
    <submittedName>
        <fullName evidence="1">Uncharacterized protein</fullName>
    </submittedName>
</protein>
<proteinExistence type="predicted"/>
<evidence type="ECO:0000313" key="1">
    <source>
        <dbReference type="EMBL" id="KDN81045.1"/>
    </source>
</evidence>
<accession>A0A066YSY5</accession>
<gene>
    <name evidence="1" type="ORF">KCH_71390</name>
</gene>
<sequence>MTAEVAQPQALASGHLKGRLVFHPISVPDDLGTATDSLDQR</sequence>
<dbReference type="HOGENOM" id="CLU_3271436_0_0_11"/>